<evidence type="ECO:0000313" key="3">
    <source>
        <dbReference type="Proteomes" id="UP000629420"/>
    </source>
</evidence>
<keyword evidence="1" id="KW-0732">Signal</keyword>
<dbReference type="Proteomes" id="UP000629420">
    <property type="component" value="Chromosome"/>
</dbReference>
<sequence>MKKILIVFALAAFTSGFAQVDRNTNTKETTIVKKTYIEDDKGIDVETQKATISQQRQLALKNTDVVKTNYSVTMTPITINTDYSYTFNNNKYSFSADNNGYILNQIVTGAQNSEYAKLKPLGQKGYYLFKKDGQTSVGYFNQYGNFVVEGFDSNTDNVSTTIFKLDDKSKSMMKEQKM</sequence>
<feature type="chain" id="PRO_5046601845" evidence="1">
    <location>
        <begin position="21"/>
        <end position="178"/>
    </location>
</feature>
<evidence type="ECO:0000313" key="2">
    <source>
        <dbReference type="EMBL" id="QQX76320.1"/>
    </source>
</evidence>
<accession>A0ABX7DQC1</accession>
<gene>
    <name evidence="2" type="ORF">JK629_13465</name>
</gene>
<name>A0ABX7DQC1_9FLAO</name>
<keyword evidence="3" id="KW-1185">Reference proteome</keyword>
<organism evidence="2 3">
    <name type="scientific">Aequorivita iocasae</name>
    <dbReference type="NCBI Taxonomy" id="2803865"/>
    <lineage>
        <taxon>Bacteria</taxon>
        <taxon>Pseudomonadati</taxon>
        <taxon>Bacteroidota</taxon>
        <taxon>Flavobacteriia</taxon>
        <taxon>Flavobacteriales</taxon>
        <taxon>Flavobacteriaceae</taxon>
        <taxon>Aequorivita</taxon>
    </lineage>
</organism>
<evidence type="ECO:0000256" key="1">
    <source>
        <dbReference type="SAM" id="SignalP"/>
    </source>
</evidence>
<reference evidence="2 3" key="1">
    <citation type="submission" date="2021-01" db="EMBL/GenBank/DDBJ databases">
        <title>Aequorivita sp. strain KX20305, a bacterium isolated from the sediment collected at a cold seep field in South China Sea.</title>
        <authorList>
            <person name="Zhang H."/>
            <person name="Li C."/>
        </authorList>
    </citation>
    <scope>NUCLEOTIDE SEQUENCE [LARGE SCALE GENOMIC DNA]</scope>
    <source>
        <strain evidence="2 3">KX20305</strain>
    </source>
</reference>
<dbReference type="RefSeq" id="WP_202336126.1">
    <property type="nucleotide sequence ID" value="NZ_CP068439.1"/>
</dbReference>
<dbReference type="EMBL" id="CP068439">
    <property type="protein sequence ID" value="QQX76320.1"/>
    <property type="molecule type" value="Genomic_DNA"/>
</dbReference>
<proteinExistence type="predicted"/>
<protein>
    <submittedName>
        <fullName evidence="2">Uncharacterized protein</fullName>
    </submittedName>
</protein>
<feature type="signal peptide" evidence="1">
    <location>
        <begin position="1"/>
        <end position="20"/>
    </location>
</feature>